<dbReference type="AlphaFoldDB" id="A0A3N4INU8"/>
<gene>
    <name evidence="3" type="ORF">BJ508DRAFT_300681</name>
</gene>
<evidence type="ECO:0000313" key="3">
    <source>
        <dbReference type="EMBL" id="RPA87406.1"/>
    </source>
</evidence>
<feature type="transmembrane region" description="Helical" evidence="2">
    <location>
        <begin position="443"/>
        <end position="461"/>
    </location>
</feature>
<keyword evidence="2" id="KW-0812">Transmembrane</keyword>
<evidence type="ECO:0000256" key="1">
    <source>
        <dbReference type="SAM" id="MobiDB-lite"/>
    </source>
</evidence>
<name>A0A3N4INU8_ASCIM</name>
<organism evidence="3 4">
    <name type="scientific">Ascobolus immersus RN42</name>
    <dbReference type="NCBI Taxonomy" id="1160509"/>
    <lineage>
        <taxon>Eukaryota</taxon>
        <taxon>Fungi</taxon>
        <taxon>Dikarya</taxon>
        <taxon>Ascomycota</taxon>
        <taxon>Pezizomycotina</taxon>
        <taxon>Pezizomycetes</taxon>
        <taxon>Pezizales</taxon>
        <taxon>Ascobolaceae</taxon>
        <taxon>Ascobolus</taxon>
    </lineage>
</organism>
<dbReference type="PANTHER" id="PTHR37544:SF3">
    <property type="entry name" value="SPRAY"/>
    <property type="match status" value="1"/>
</dbReference>
<dbReference type="Proteomes" id="UP000275078">
    <property type="component" value="Unassembled WGS sequence"/>
</dbReference>
<keyword evidence="4" id="KW-1185">Reference proteome</keyword>
<feature type="compositionally biased region" description="Low complexity" evidence="1">
    <location>
        <begin position="24"/>
        <end position="33"/>
    </location>
</feature>
<feature type="transmembrane region" description="Helical" evidence="2">
    <location>
        <begin position="234"/>
        <end position="251"/>
    </location>
</feature>
<keyword evidence="2" id="KW-0472">Membrane</keyword>
<feature type="transmembrane region" description="Helical" evidence="2">
    <location>
        <begin position="611"/>
        <end position="633"/>
    </location>
</feature>
<feature type="region of interest" description="Disordered" evidence="1">
    <location>
        <begin position="63"/>
        <end position="106"/>
    </location>
</feature>
<feature type="compositionally biased region" description="Polar residues" evidence="1">
    <location>
        <begin position="67"/>
        <end position="79"/>
    </location>
</feature>
<evidence type="ECO:0000256" key="2">
    <source>
        <dbReference type="SAM" id="Phobius"/>
    </source>
</evidence>
<sequence>MRSILASSSSHEAANIGLESPDPTNNRRTSTTNSLVALDHLSRKREVVRSEFAVDEITVVEDGPANNLGTKTASTGNSLSESKEKTSSASTTANKAAEEDDISEPIDPPPGFPQLDFRPFQLRTWFLLTTASFFFLCFASVASLLVLSNRRSGPFNPGNKYYYLAARYVPTIIGTLTTMLWKTTVLTLVRIAPYISMASDSGAMQRVPRKDRDKRSANFPFIALNVLSFARRRFLITVAAHSVGILNIALVPTKSAFIYPPQSPIYVSILDENASIKDSAAEASQFSVQVSPVISYLLLAAYGSLFVMIITIFMRLRGRKTGLKWDPISLADKMHLLHGCNQLFRVLEGIESEELHKRINHQDLWERFRNIDSVRLGYWKRANGQIWHGFGLTKAATEPDSTFPIGQLECNHEGQSRSDNSETTHTFSEKRYCFRYLIFSRKFVLLFMILTVMIVSIVGMFQESFQSGDFSTGSFEGSWASDHTAAVVEVAVLWRILPTMLAQMWAAAFAFTEQGLSILQPYIEMSKVGGAYAQISVLLSYTQLLPVQHTFVALRSKHYRLAIVSLMNLISAAFPIVVGGAFVARPEFSSTESTGTQYVAFLRYRMTASALSMYFIIAYLGLSILMFGLFLLVDRSCYRLFRNPDPLASFLTLCYDSFALRDKDIFQAADHENDTQSHLYARAIAKGEKYALGLLRKGCISGVEKQRMGLDYEWNILRIKFDGQADNLETYHNKAMRRRKAERRKRQDEENGLTVAGVCICRCAKCSCQCHKVSSVVARRRLVLMI</sequence>
<feature type="transmembrane region" description="Helical" evidence="2">
    <location>
        <begin position="168"/>
        <end position="189"/>
    </location>
</feature>
<reference evidence="3 4" key="1">
    <citation type="journal article" date="2018" name="Nat. Ecol. Evol.">
        <title>Pezizomycetes genomes reveal the molecular basis of ectomycorrhizal truffle lifestyle.</title>
        <authorList>
            <person name="Murat C."/>
            <person name="Payen T."/>
            <person name="Noel B."/>
            <person name="Kuo A."/>
            <person name="Morin E."/>
            <person name="Chen J."/>
            <person name="Kohler A."/>
            <person name="Krizsan K."/>
            <person name="Balestrini R."/>
            <person name="Da Silva C."/>
            <person name="Montanini B."/>
            <person name="Hainaut M."/>
            <person name="Levati E."/>
            <person name="Barry K.W."/>
            <person name="Belfiori B."/>
            <person name="Cichocki N."/>
            <person name="Clum A."/>
            <person name="Dockter R.B."/>
            <person name="Fauchery L."/>
            <person name="Guy J."/>
            <person name="Iotti M."/>
            <person name="Le Tacon F."/>
            <person name="Lindquist E.A."/>
            <person name="Lipzen A."/>
            <person name="Malagnac F."/>
            <person name="Mello A."/>
            <person name="Molinier V."/>
            <person name="Miyauchi S."/>
            <person name="Poulain J."/>
            <person name="Riccioni C."/>
            <person name="Rubini A."/>
            <person name="Sitrit Y."/>
            <person name="Splivallo R."/>
            <person name="Traeger S."/>
            <person name="Wang M."/>
            <person name="Zifcakova L."/>
            <person name="Wipf D."/>
            <person name="Zambonelli A."/>
            <person name="Paolocci F."/>
            <person name="Nowrousian M."/>
            <person name="Ottonello S."/>
            <person name="Baldrian P."/>
            <person name="Spatafora J.W."/>
            <person name="Henrissat B."/>
            <person name="Nagy L.G."/>
            <person name="Aury J.M."/>
            <person name="Wincker P."/>
            <person name="Grigoriev I.V."/>
            <person name="Bonfante P."/>
            <person name="Martin F.M."/>
        </authorList>
    </citation>
    <scope>NUCLEOTIDE SEQUENCE [LARGE SCALE GENOMIC DNA]</scope>
    <source>
        <strain evidence="3 4">RN42</strain>
    </source>
</reference>
<dbReference type="STRING" id="1160509.A0A3N4INU8"/>
<feature type="transmembrane region" description="Helical" evidence="2">
    <location>
        <begin position="561"/>
        <end position="584"/>
    </location>
</feature>
<keyword evidence="2" id="KW-1133">Transmembrane helix</keyword>
<evidence type="ECO:0000313" key="4">
    <source>
        <dbReference type="Proteomes" id="UP000275078"/>
    </source>
</evidence>
<proteinExistence type="predicted"/>
<dbReference type="EMBL" id="ML119646">
    <property type="protein sequence ID" value="RPA87406.1"/>
    <property type="molecule type" value="Genomic_DNA"/>
</dbReference>
<dbReference type="PANTHER" id="PTHR37544">
    <property type="entry name" value="SPRAY-RELATED"/>
    <property type="match status" value="1"/>
</dbReference>
<dbReference type="Pfam" id="PF11915">
    <property type="entry name" value="DUF3433"/>
    <property type="match status" value="2"/>
</dbReference>
<protein>
    <submittedName>
        <fullName evidence="3">Uncharacterized protein</fullName>
    </submittedName>
</protein>
<feature type="region of interest" description="Disordered" evidence="1">
    <location>
        <begin position="1"/>
        <end position="33"/>
    </location>
</feature>
<feature type="transmembrane region" description="Helical" evidence="2">
    <location>
        <begin position="293"/>
        <end position="314"/>
    </location>
</feature>
<feature type="transmembrane region" description="Helical" evidence="2">
    <location>
        <begin position="125"/>
        <end position="148"/>
    </location>
</feature>
<accession>A0A3N4INU8</accession>
<feature type="compositionally biased region" description="Polar residues" evidence="1">
    <location>
        <begin position="1"/>
        <end position="12"/>
    </location>
</feature>
<dbReference type="InterPro" id="IPR021840">
    <property type="entry name" value="DUF3433"/>
</dbReference>
<dbReference type="OrthoDB" id="3057599at2759"/>